<dbReference type="OrthoDB" id="7629596at2"/>
<evidence type="ECO:0008006" key="3">
    <source>
        <dbReference type="Google" id="ProtNLM"/>
    </source>
</evidence>
<gene>
    <name evidence="1" type="ORF">DT23_14145</name>
</gene>
<dbReference type="STRING" id="1353528.DT23_14145"/>
<dbReference type="RefSeq" id="WP_038130373.1">
    <property type="nucleotide sequence ID" value="NZ_AUNB01000022.1"/>
</dbReference>
<comment type="caution">
    <text evidence="1">The sequence shown here is derived from an EMBL/GenBank/DDBJ whole genome shotgun (WGS) entry which is preliminary data.</text>
</comment>
<dbReference type="InterPro" id="IPR006311">
    <property type="entry name" value="TAT_signal"/>
</dbReference>
<dbReference type="PROSITE" id="PS51318">
    <property type="entry name" value="TAT"/>
    <property type="match status" value="1"/>
</dbReference>
<sequence>MWSSNRRTFLLTGGALALTGCGFTPAYGPQGGAAALLNGVAPDAPDSPDAFALVTQLQERLGPANPKRYRLSYAIQTTVTGQGIATDDTTTRYQLSGTVDYTLRDATSDAVLLTGRVNSFTSWSATGTIVASQSAERDAHTRLMTILADQIVTRLLAQASSLPQ</sequence>
<evidence type="ECO:0000313" key="1">
    <source>
        <dbReference type="EMBL" id="KEO60135.1"/>
    </source>
</evidence>
<dbReference type="GO" id="GO:0043165">
    <property type="term" value="P:Gram-negative-bacterium-type cell outer membrane assembly"/>
    <property type="evidence" value="ECO:0007669"/>
    <property type="project" value="InterPro"/>
</dbReference>
<accession>A0A074JW92</accession>
<dbReference type="eggNOG" id="COG5468">
    <property type="taxonomic scope" value="Bacteria"/>
</dbReference>
<evidence type="ECO:0000313" key="2">
    <source>
        <dbReference type="Proteomes" id="UP000027471"/>
    </source>
</evidence>
<name>A0A074JW92_9RHOB</name>
<dbReference type="Gene3D" id="3.30.160.150">
    <property type="entry name" value="Lipoprotein like domain"/>
    <property type="match status" value="1"/>
</dbReference>
<dbReference type="AlphaFoldDB" id="A0A074JW92"/>
<reference evidence="1 2" key="1">
    <citation type="journal article" date="2015" name="Antonie Van Leeuwenhoek">
        <title>Thioclava indica sp. nov., isolated from surface seawater of the Indian Ocean.</title>
        <authorList>
            <person name="Liu Y."/>
            <person name="Lai Q."/>
            <person name="Du J."/>
            <person name="Xu H."/>
            <person name="Jiang L."/>
            <person name="Shao Z."/>
        </authorList>
    </citation>
    <scope>NUCLEOTIDE SEQUENCE [LARGE SCALE GENOMIC DNA]</scope>
    <source>
        <strain evidence="1 2">DT23-4</strain>
    </source>
</reference>
<proteinExistence type="predicted"/>
<dbReference type="GO" id="GO:0019867">
    <property type="term" value="C:outer membrane"/>
    <property type="evidence" value="ECO:0007669"/>
    <property type="project" value="InterPro"/>
</dbReference>
<dbReference type="Proteomes" id="UP000027471">
    <property type="component" value="Unassembled WGS sequence"/>
</dbReference>
<keyword evidence="2" id="KW-1185">Reference proteome</keyword>
<dbReference type="PROSITE" id="PS51257">
    <property type="entry name" value="PROKAR_LIPOPROTEIN"/>
    <property type="match status" value="1"/>
</dbReference>
<organism evidence="1 2">
    <name type="scientific">Thioclava indica</name>
    <dbReference type="NCBI Taxonomy" id="1353528"/>
    <lineage>
        <taxon>Bacteria</taxon>
        <taxon>Pseudomonadati</taxon>
        <taxon>Pseudomonadota</taxon>
        <taxon>Alphaproteobacteria</taxon>
        <taxon>Rhodobacterales</taxon>
        <taxon>Paracoccaceae</taxon>
        <taxon>Thioclava</taxon>
    </lineage>
</organism>
<dbReference type="InterPro" id="IPR007485">
    <property type="entry name" value="LPS_assembly_LptE"/>
</dbReference>
<dbReference type="Pfam" id="PF04390">
    <property type="entry name" value="LptE"/>
    <property type="match status" value="1"/>
</dbReference>
<dbReference type="EMBL" id="AUNB01000022">
    <property type="protein sequence ID" value="KEO60135.1"/>
    <property type="molecule type" value="Genomic_DNA"/>
</dbReference>
<protein>
    <recommendedName>
        <fullName evidence="3">LPS-assembly lipoprotein</fullName>
    </recommendedName>
</protein>